<dbReference type="OrthoDB" id="27031at2759"/>
<comment type="similarity">
    <text evidence="5">Belongs to the Fanconi anemia protein FANCD2 family.</text>
</comment>
<comment type="caution">
    <text evidence="7">The sequence shown here is derived from an EMBL/GenBank/DDBJ whole genome shotgun (WGS) entry which is preliminary data.</text>
</comment>
<feature type="region of interest" description="Disordered" evidence="6">
    <location>
        <begin position="238"/>
        <end position="359"/>
    </location>
</feature>
<feature type="compositionally biased region" description="Acidic residues" evidence="6">
    <location>
        <begin position="149"/>
        <end position="159"/>
    </location>
</feature>
<dbReference type="InterPro" id="IPR029448">
    <property type="entry name" value="FANCD2"/>
</dbReference>
<evidence type="ECO:0000256" key="3">
    <source>
        <dbReference type="ARBA" id="ARBA00022843"/>
    </source>
</evidence>
<feature type="compositionally biased region" description="Acidic residues" evidence="6">
    <location>
        <begin position="208"/>
        <end position="220"/>
    </location>
</feature>
<sequence length="359" mass="39533">MVDVVLIQTGQVVTIFESITSYVKVQDKRALFGLLLKSSRFFIEQFTRHSIPFFTKIFKAHKNDIVAIFRTFQMATRMLQTICSHVKVIKDIQLASYVPPLKKAMEIVIYQVKILLSENNAPADVFFLGALKHRDLSGAPVSSQIPKDDDSEESQDELLSDTSPPTSKTPVSLPKARLTKGSKQSATRTRPSASTSSVLQGLPRTADEILDSDDDADECGSDTSDQIRLLLPTTRSLLPGRHLSPVLPQREPLDVDALAESDTDDDSNSNEDDPVSPVPGRKTTSMIISDSDTDDDDQPSPLTKTFDLTRRPSASNRSTSGYFPPKKSGHQSSNDAPVAPASRKRSYGMTGPKKRLRPM</sequence>
<keyword evidence="2" id="KW-1017">Isopeptide bond</keyword>
<dbReference type="AlphaFoldDB" id="A0A1X2GIG8"/>
<accession>A0A1X2GIG8</accession>
<protein>
    <submittedName>
        <fullName evidence="7">Uncharacterized protein</fullName>
    </submittedName>
</protein>
<dbReference type="GO" id="GO:0005634">
    <property type="term" value="C:nucleus"/>
    <property type="evidence" value="ECO:0007669"/>
    <property type="project" value="UniProtKB-SubCell"/>
</dbReference>
<proteinExistence type="inferred from homology"/>
<evidence type="ECO:0000313" key="8">
    <source>
        <dbReference type="Proteomes" id="UP000242146"/>
    </source>
</evidence>
<evidence type="ECO:0000256" key="6">
    <source>
        <dbReference type="SAM" id="MobiDB-lite"/>
    </source>
</evidence>
<dbReference type="Pfam" id="PF14631">
    <property type="entry name" value="FancD2"/>
    <property type="match status" value="1"/>
</dbReference>
<feature type="compositionally biased region" description="Acidic residues" evidence="6">
    <location>
        <begin position="257"/>
        <end position="274"/>
    </location>
</feature>
<organism evidence="7 8">
    <name type="scientific">Hesseltinella vesiculosa</name>
    <dbReference type="NCBI Taxonomy" id="101127"/>
    <lineage>
        <taxon>Eukaryota</taxon>
        <taxon>Fungi</taxon>
        <taxon>Fungi incertae sedis</taxon>
        <taxon>Mucoromycota</taxon>
        <taxon>Mucoromycotina</taxon>
        <taxon>Mucoromycetes</taxon>
        <taxon>Mucorales</taxon>
        <taxon>Cunninghamellaceae</taxon>
        <taxon>Hesseltinella</taxon>
    </lineage>
</organism>
<feature type="compositionally biased region" description="Low complexity" evidence="6">
    <location>
        <begin position="185"/>
        <end position="197"/>
    </location>
</feature>
<dbReference type="GO" id="GO:0031573">
    <property type="term" value="P:mitotic intra-S DNA damage checkpoint signaling"/>
    <property type="evidence" value="ECO:0007669"/>
    <property type="project" value="TreeGrafter"/>
</dbReference>
<dbReference type="GO" id="GO:0070182">
    <property type="term" value="F:DNA polymerase binding"/>
    <property type="evidence" value="ECO:0007669"/>
    <property type="project" value="TreeGrafter"/>
</dbReference>
<dbReference type="EMBL" id="MCGT01000013">
    <property type="protein sequence ID" value="ORX54486.1"/>
    <property type="molecule type" value="Genomic_DNA"/>
</dbReference>
<dbReference type="GO" id="GO:0000793">
    <property type="term" value="C:condensed chromosome"/>
    <property type="evidence" value="ECO:0007669"/>
    <property type="project" value="TreeGrafter"/>
</dbReference>
<keyword evidence="3" id="KW-0832">Ubl conjugation</keyword>
<feature type="region of interest" description="Disordered" evidence="6">
    <location>
        <begin position="138"/>
        <end position="225"/>
    </location>
</feature>
<dbReference type="STRING" id="101127.A0A1X2GIG8"/>
<keyword evidence="4" id="KW-0539">Nucleus</keyword>
<gene>
    <name evidence="7" type="ORF">DM01DRAFT_23463</name>
</gene>
<feature type="compositionally biased region" description="Basic residues" evidence="6">
    <location>
        <begin position="342"/>
        <end position="359"/>
    </location>
</feature>
<evidence type="ECO:0000256" key="2">
    <source>
        <dbReference type="ARBA" id="ARBA00022499"/>
    </source>
</evidence>
<feature type="compositionally biased region" description="Polar residues" evidence="6">
    <location>
        <begin position="312"/>
        <end position="321"/>
    </location>
</feature>
<evidence type="ECO:0000256" key="4">
    <source>
        <dbReference type="ARBA" id="ARBA00023242"/>
    </source>
</evidence>
<evidence type="ECO:0000256" key="5">
    <source>
        <dbReference type="ARBA" id="ARBA00093456"/>
    </source>
</evidence>
<keyword evidence="8" id="KW-1185">Reference proteome</keyword>
<evidence type="ECO:0000256" key="1">
    <source>
        <dbReference type="ARBA" id="ARBA00004123"/>
    </source>
</evidence>
<dbReference type="PANTHER" id="PTHR32086:SF0">
    <property type="entry name" value="FANCONI ANEMIA GROUP D2 PROTEIN"/>
    <property type="match status" value="1"/>
</dbReference>
<dbReference type="GO" id="GO:1990918">
    <property type="term" value="P:double-strand break repair involved in meiotic recombination"/>
    <property type="evidence" value="ECO:0007669"/>
    <property type="project" value="TreeGrafter"/>
</dbReference>
<dbReference type="Proteomes" id="UP000242146">
    <property type="component" value="Unassembled WGS sequence"/>
</dbReference>
<dbReference type="GO" id="GO:0036297">
    <property type="term" value="P:interstrand cross-link repair"/>
    <property type="evidence" value="ECO:0007669"/>
    <property type="project" value="TreeGrafter"/>
</dbReference>
<dbReference type="GO" id="GO:0007129">
    <property type="term" value="P:homologous chromosome pairing at meiosis"/>
    <property type="evidence" value="ECO:0007669"/>
    <property type="project" value="TreeGrafter"/>
</dbReference>
<comment type="subcellular location">
    <subcellularLocation>
        <location evidence="1">Nucleus</location>
    </subcellularLocation>
</comment>
<reference evidence="7 8" key="1">
    <citation type="submission" date="2016-07" db="EMBL/GenBank/DDBJ databases">
        <title>Pervasive Adenine N6-methylation of Active Genes in Fungi.</title>
        <authorList>
            <consortium name="DOE Joint Genome Institute"/>
            <person name="Mondo S.J."/>
            <person name="Dannebaum R.O."/>
            <person name="Kuo R.C."/>
            <person name="Labutti K."/>
            <person name="Haridas S."/>
            <person name="Kuo A."/>
            <person name="Salamov A."/>
            <person name="Ahrendt S.R."/>
            <person name="Lipzen A."/>
            <person name="Sullivan W."/>
            <person name="Andreopoulos W.B."/>
            <person name="Clum A."/>
            <person name="Lindquist E."/>
            <person name="Daum C."/>
            <person name="Ramamoorthy G.K."/>
            <person name="Gryganskyi A."/>
            <person name="Culley D."/>
            <person name="Magnuson J.K."/>
            <person name="James T.Y."/>
            <person name="O'Malley M.A."/>
            <person name="Stajich J.E."/>
            <person name="Spatafora J.W."/>
            <person name="Visel A."/>
            <person name="Grigoriev I.V."/>
        </authorList>
    </citation>
    <scope>NUCLEOTIDE SEQUENCE [LARGE SCALE GENOMIC DNA]</scope>
    <source>
        <strain evidence="7 8">NRRL 3301</strain>
    </source>
</reference>
<evidence type="ECO:0000313" key="7">
    <source>
        <dbReference type="EMBL" id="ORX54486.1"/>
    </source>
</evidence>
<name>A0A1X2GIG8_9FUNG</name>
<dbReference type="PANTHER" id="PTHR32086">
    <property type="entry name" value="FANCONI ANEMIA GROUP D2 PROTEIN"/>
    <property type="match status" value="1"/>
</dbReference>